<evidence type="ECO:0000256" key="1">
    <source>
        <dbReference type="SAM" id="MobiDB-lite"/>
    </source>
</evidence>
<dbReference type="EMBL" id="BKCJ011617587">
    <property type="protein sequence ID" value="GFD44256.1"/>
    <property type="molecule type" value="Genomic_DNA"/>
</dbReference>
<comment type="caution">
    <text evidence="2">The sequence shown here is derived from an EMBL/GenBank/DDBJ whole genome shotgun (WGS) entry which is preliminary data.</text>
</comment>
<accession>A0A699WEM5</accession>
<feature type="region of interest" description="Disordered" evidence="1">
    <location>
        <begin position="36"/>
        <end position="81"/>
    </location>
</feature>
<feature type="compositionally biased region" description="Acidic residues" evidence="1">
    <location>
        <begin position="44"/>
        <end position="73"/>
    </location>
</feature>
<proteinExistence type="predicted"/>
<name>A0A699WEM5_TANCI</name>
<feature type="non-terminal residue" evidence="2">
    <location>
        <position position="81"/>
    </location>
</feature>
<sequence length="81" mass="9414">MEKPLPNHGVNLPDDEHVQPELVHALHGFAPAVLDIPNNNNGWIEEEPKEDPKMEEEEEEEEEEEMDIKDEMDDPKIIDPY</sequence>
<dbReference type="AlphaFoldDB" id="A0A699WEM5"/>
<protein>
    <submittedName>
        <fullName evidence="2">Uncharacterized protein</fullName>
    </submittedName>
</protein>
<organism evidence="2">
    <name type="scientific">Tanacetum cinerariifolium</name>
    <name type="common">Dalmatian daisy</name>
    <name type="synonym">Chrysanthemum cinerariifolium</name>
    <dbReference type="NCBI Taxonomy" id="118510"/>
    <lineage>
        <taxon>Eukaryota</taxon>
        <taxon>Viridiplantae</taxon>
        <taxon>Streptophyta</taxon>
        <taxon>Embryophyta</taxon>
        <taxon>Tracheophyta</taxon>
        <taxon>Spermatophyta</taxon>
        <taxon>Magnoliopsida</taxon>
        <taxon>eudicotyledons</taxon>
        <taxon>Gunneridae</taxon>
        <taxon>Pentapetalae</taxon>
        <taxon>asterids</taxon>
        <taxon>campanulids</taxon>
        <taxon>Asterales</taxon>
        <taxon>Asteraceae</taxon>
        <taxon>Asteroideae</taxon>
        <taxon>Anthemideae</taxon>
        <taxon>Anthemidinae</taxon>
        <taxon>Tanacetum</taxon>
    </lineage>
</organism>
<gene>
    <name evidence="2" type="ORF">Tci_916225</name>
</gene>
<reference evidence="2" key="1">
    <citation type="journal article" date="2019" name="Sci. Rep.">
        <title>Draft genome of Tanacetum cinerariifolium, the natural source of mosquito coil.</title>
        <authorList>
            <person name="Yamashiro T."/>
            <person name="Shiraishi A."/>
            <person name="Satake H."/>
            <person name="Nakayama K."/>
        </authorList>
    </citation>
    <scope>NUCLEOTIDE SEQUENCE</scope>
</reference>
<evidence type="ECO:0000313" key="2">
    <source>
        <dbReference type="EMBL" id="GFD44256.1"/>
    </source>
</evidence>